<dbReference type="AlphaFoldDB" id="A0A8T1V6C4"/>
<dbReference type="EMBL" id="JAGDFM010000616">
    <property type="protein sequence ID" value="KAG7376837.1"/>
    <property type="molecule type" value="Genomic_DNA"/>
</dbReference>
<sequence length="201" mass="22708">MREQVIEEKARQVNLCQRLEVVRWSHARLLDEGRREFIRKKLAIGKIKARYRGYLVRKSHEALGGGLLSPGRKLLPSGLAPQNAPDSVLVTQAMQYKMQILEPHHKVSYVSEGAGEFQVTPRAPPGQEAAVPRVDYFHLFETIALLPYEDEAIVLETSSEKEIARIFASRLVVERKGCGSDYHFFITRPNKQEQDGAATAI</sequence>
<reference evidence="1" key="1">
    <citation type="submission" date="2021-02" db="EMBL/GenBank/DDBJ databases">
        <authorList>
            <person name="Palmer J.M."/>
        </authorList>
    </citation>
    <scope>NUCLEOTIDE SEQUENCE</scope>
    <source>
        <strain evidence="1">SCRP734</strain>
    </source>
</reference>
<dbReference type="OrthoDB" id="2148418at2759"/>
<protein>
    <submittedName>
        <fullName evidence="1">Uncharacterized protein</fullName>
    </submittedName>
</protein>
<accession>A0A8T1V6C4</accession>
<feature type="non-terminal residue" evidence="1">
    <location>
        <position position="201"/>
    </location>
</feature>
<evidence type="ECO:0000313" key="1">
    <source>
        <dbReference type="EMBL" id="KAG7376837.1"/>
    </source>
</evidence>
<proteinExistence type="predicted"/>
<dbReference type="PROSITE" id="PS50096">
    <property type="entry name" value="IQ"/>
    <property type="match status" value="1"/>
</dbReference>
<dbReference type="Proteomes" id="UP000694044">
    <property type="component" value="Unassembled WGS sequence"/>
</dbReference>
<organism evidence="1 2">
    <name type="scientific">Phytophthora pseudosyringae</name>
    <dbReference type="NCBI Taxonomy" id="221518"/>
    <lineage>
        <taxon>Eukaryota</taxon>
        <taxon>Sar</taxon>
        <taxon>Stramenopiles</taxon>
        <taxon>Oomycota</taxon>
        <taxon>Peronosporomycetes</taxon>
        <taxon>Peronosporales</taxon>
        <taxon>Peronosporaceae</taxon>
        <taxon>Phytophthora</taxon>
    </lineage>
</organism>
<gene>
    <name evidence="1" type="ORF">PHYPSEUDO_012682</name>
</gene>
<evidence type="ECO:0000313" key="2">
    <source>
        <dbReference type="Proteomes" id="UP000694044"/>
    </source>
</evidence>
<comment type="caution">
    <text evidence="1">The sequence shown here is derived from an EMBL/GenBank/DDBJ whole genome shotgun (WGS) entry which is preliminary data.</text>
</comment>
<name>A0A8T1V6C4_9STRA</name>
<keyword evidence="2" id="KW-1185">Reference proteome</keyword>